<dbReference type="EMBL" id="JAAGXA010000002">
    <property type="protein sequence ID" value="NEN77617.1"/>
    <property type="molecule type" value="Genomic_DNA"/>
</dbReference>
<dbReference type="Pfam" id="PF13336">
    <property type="entry name" value="AcetylCoA_hyd_C"/>
    <property type="match status" value="1"/>
</dbReference>
<sequence>MNATPVASSASDLDLAALLRPGDTVVWGQACAEPRSLVRRLIEQAPQVGGLRCFVGIPAASELTATTLPPDGSLAVHSYCGAGSNARLHAEGRLEIWPVHYSALPQLLTTGGLAADVVLVQVSEAGPDGRHSLGLADDYFSAALGNARVVIAEINPHVPATPGARTVAPGDWTAAVRSAEPPGEMAPATPTAQVDAVARRVAELVPDGATLQFGIGGLPEAVLRHLHGHRDLGIHSGIVNDAALDLVLAGVATGRRKSLDRGAVVGGLLGGTRRLFAWADRNPGMALRPTTYTHDPRVLAASHRLVAVNAAIEVDLTGAVNAESAGGRYVGAVGGAVDFLRGAHASPGGVPVVALPSTAGERSRIVHRLGGPTSTPRCEPLVVVTEHGVADLRGLPLGQRVERMLAIADPAHRARLEAEAAGLLAHA</sequence>
<accession>A0A6P0HH54</accession>
<dbReference type="RefSeq" id="WP_163770948.1">
    <property type="nucleotide sequence ID" value="NZ_JAAGXA010000002.1"/>
</dbReference>
<dbReference type="SUPFAM" id="SSF100950">
    <property type="entry name" value="NagB/RpiA/CoA transferase-like"/>
    <property type="match status" value="2"/>
</dbReference>
<evidence type="ECO:0000259" key="1">
    <source>
        <dbReference type="Pfam" id="PF13336"/>
    </source>
</evidence>
<dbReference type="InterPro" id="IPR038460">
    <property type="entry name" value="AcetylCoA_hyd_C_sf"/>
</dbReference>
<dbReference type="GO" id="GO:0016787">
    <property type="term" value="F:hydrolase activity"/>
    <property type="evidence" value="ECO:0007669"/>
    <property type="project" value="UniProtKB-KW"/>
</dbReference>
<dbReference type="InterPro" id="IPR046433">
    <property type="entry name" value="ActCoA_hydro"/>
</dbReference>
<evidence type="ECO:0000313" key="2">
    <source>
        <dbReference type="EMBL" id="NEN77617.1"/>
    </source>
</evidence>
<dbReference type="Gene3D" id="3.40.1080.10">
    <property type="entry name" value="Glutaconate Coenzyme A-transferase"/>
    <property type="match status" value="1"/>
</dbReference>
<proteinExistence type="predicted"/>
<dbReference type="Gene3D" id="3.30.750.70">
    <property type="entry name" value="4-hydroxybutyrate coenzyme like domains"/>
    <property type="match status" value="1"/>
</dbReference>
<dbReference type="Gene3D" id="3.40.1080.20">
    <property type="entry name" value="Acetyl-CoA hydrolase/transferase C-terminal domain"/>
    <property type="match status" value="1"/>
</dbReference>
<dbReference type="PANTHER" id="PTHR21432:SF20">
    <property type="entry name" value="ACETYL-COA HYDROLASE"/>
    <property type="match status" value="1"/>
</dbReference>
<feature type="domain" description="Acetyl-CoA hydrolase/transferase C-terminal" evidence="1">
    <location>
        <begin position="271"/>
        <end position="420"/>
    </location>
</feature>
<protein>
    <submittedName>
        <fullName evidence="2">Acetyl-CoA hydrolase/transferase family protein</fullName>
    </submittedName>
</protein>
<dbReference type="InterPro" id="IPR037171">
    <property type="entry name" value="NagB/RpiA_transferase-like"/>
</dbReference>
<dbReference type="PANTHER" id="PTHR21432">
    <property type="entry name" value="ACETYL-COA HYDROLASE-RELATED"/>
    <property type="match status" value="1"/>
</dbReference>
<evidence type="ECO:0000313" key="3">
    <source>
        <dbReference type="Proteomes" id="UP000468687"/>
    </source>
</evidence>
<dbReference type="AlphaFoldDB" id="A0A6P0HH54"/>
<organism evidence="2 3">
    <name type="scientific">Nocardioides zeae</name>
    <dbReference type="NCBI Taxonomy" id="1457234"/>
    <lineage>
        <taxon>Bacteria</taxon>
        <taxon>Bacillati</taxon>
        <taxon>Actinomycetota</taxon>
        <taxon>Actinomycetes</taxon>
        <taxon>Propionibacteriales</taxon>
        <taxon>Nocardioidaceae</taxon>
        <taxon>Nocardioides</taxon>
    </lineage>
</organism>
<dbReference type="GO" id="GO:0008775">
    <property type="term" value="F:acetate CoA-transferase activity"/>
    <property type="evidence" value="ECO:0007669"/>
    <property type="project" value="InterPro"/>
</dbReference>
<dbReference type="GO" id="GO:0006083">
    <property type="term" value="P:acetate metabolic process"/>
    <property type="evidence" value="ECO:0007669"/>
    <property type="project" value="InterPro"/>
</dbReference>
<dbReference type="Proteomes" id="UP000468687">
    <property type="component" value="Unassembled WGS sequence"/>
</dbReference>
<reference evidence="2 3" key="1">
    <citation type="journal article" date="2014" name="Int. J. Syst. Evol. Microbiol.">
        <title>Nocardioides zeae sp. nov., isolated from the stem of Zea mays.</title>
        <authorList>
            <person name="Glaeser S.P."/>
            <person name="McInroy J.A."/>
            <person name="Busse H.J."/>
            <person name="Kampfer P."/>
        </authorList>
    </citation>
    <scope>NUCLEOTIDE SEQUENCE [LARGE SCALE GENOMIC DNA]</scope>
    <source>
        <strain evidence="2 3">JCM 30728</strain>
    </source>
</reference>
<name>A0A6P0HH54_9ACTN</name>
<dbReference type="InterPro" id="IPR026888">
    <property type="entry name" value="AcetylCoA_hyd_C"/>
</dbReference>
<keyword evidence="3" id="KW-1185">Reference proteome</keyword>
<keyword evidence="2" id="KW-0378">Hydrolase</keyword>
<gene>
    <name evidence="2" type="ORF">G3T38_04925</name>
</gene>
<keyword evidence="2" id="KW-0808">Transferase</keyword>
<comment type="caution">
    <text evidence="2">The sequence shown here is derived from an EMBL/GenBank/DDBJ whole genome shotgun (WGS) entry which is preliminary data.</text>
</comment>